<evidence type="ECO:0000256" key="1">
    <source>
        <dbReference type="ARBA" id="ARBA00000085"/>
    </source>
</evidence>
<evidence type="ECO:0000256" key="4">
    <source>
        <dbReference type="ARBA" id="ARBA00022553"/>
    </source>
</evidence>
<dbReference type="InterPro" id="IPR003661">
    <property type="entry name" value="HisK_dim/P_dom"/>
</dbReference>
<dbReference type="Pfam" id="PF00512">
    <property type="entry name" value="HisKA"/>
    <property type="match status" value="1"/>
</dbReference>
<dbReference type="Gene3D" id="3.30.565.10">
    <property type="entry name" value="Histidine kinase-like ATPase, C-terminal domain"/>
    <property type="match status" value="1"/>
</dbReference>
<comment type="subcellular location">
    <subcellularLocation>
        <location evidence="2">Membrane</location>
    </subcellularLocation>
</comment>
<comment type="catalytic activity">
    <reaction evidence="1">
        <text>ATP + protein L-histidine = ADP + protein N-phospho-L-histidine.</text>
        <dbReference type="EC" id="2.7.13.3"/>
    </reaction>
</comment>
<dbReference type="CDD" id="cd00082">
    <property type="entry name" value="HisKA"/>
    <property type="match status" value="1"/>
</dbReference>
<dbReference type="SMART" id="SM00388">
    <property type="entry name" value="HisKA"/>
    <property type="match status" value="1"/>
</dbReference>
<dbReference type="Gene3D" id="6.10.340.10">
    <property type="match status" value="1"/>
</dbReference>
<dbReference type="RefSeq" id="WP_059067251.1">
    <property type="nucleotide sequence ID" value="NZ_JAOQJX010000016.1"/>
</dbReference>
<dbReference type="PANTHER" id="PTHR45436:SF5">
    <property type="entry name" value="SENSOR HISTIDINE KINASE TRCS"/>
    <property type="match status" value="1"/>
</dbReference>
<keyword evidence="10 11" id="KW-0472">Membrane</keyword>
<keyword evidence="7" id="KW-0418">Kinase</keyword>
<dbReference type="InterPro" id="IPR005467">
    <property type="entry name" value="His_kinase_dom"/>
</dbReference>
<dbReference type="PROSITE" id="PS50109">
    <property type="entry name" value="HIS_KIN"/>
    <property type="match status" value="1"/>
</dbReference>
<dbReference type="CDD" id="cd00075">
    <property type="entry name" value="HATPase"/>
    <property type="match status" value="1"/>
</dbReference>
<protein>
    <recommendedName>
        <fullName evidence="3">histidine kinase</fullName>
        <ecNumber evidence="3">2.7.13.3</ecNumber>
    </recommendedName>
</protein>
<dbReference type="Proteomes" id="UP001652394">
    <property type="component" value="Unassembled WGS sequence"/>
</dbReference>
<evidence type="ECO:0000256" key="10">
    <source>
        <dbReference type="ARBA" id="ARBA00023136"/>
    </source>
</evidence>
<proteinExistence type="predicted"/>
<dbReference type="InterPro" id="IPR003660">
    <property type="entry name" value="HAMP_dom"/>
</dbReference>
<evidence type="ECO:0000256" key="3">
    <source>
        <dbReference type="ARBA" id="ARBA00012438"/>
    </source>
</evidence>
<dbReference type="InterPro" id="IPR004358">
    <property type="entry name" value="Sig_transdc_His_kin-like_C"/>
</dbReference>
<dbReference type="PRINTS" id="PR00344">
    <property type="entry name" value="BCTRLSENSOR"/>
</dbReference>
<gene>
    <name evidence="14" type="ORF">OCV51_10835</name>
</gene>
<evidence type="ECO:0000256" key="9">
    <source>
        <dbReference type="ARBA" id="ARBA00023012"/>
    </source>
</evidence>
<keyword evidence="4" id="KW-0597">Phosphoprotein</keyword>
<dbReference type="EC" id="2.7.13.3" evidence="3"/>
<comment type="caution">
    <text evidence="14">The sequence shown here is derived from an EMBL/GenBank/DDBJ whole genome shotgun (WGS) entry which is preliminary data.</text>
</comment>
<keyword evidence="14" id="KW-0067">ATP-binding</keyword>
<dbReference type="InterPro" id="IPR036890">
    <property type="entry name" value="HATPase_C_sf"/>
</dbReference>
<dbReference type="SUPFAM" id="SSF55874">
    <property type="entry name" value="ATPase domain of HSP90 chaperone/DNA topoisomerase II/histidine kinase"/>
    <property type="match status" value="1"/>
</dbReference>
<dbReference type="SMART" id="SM00387">
    <property type="entry name" value="HATPase_c"/>
    <property type="match status" value="1"/>
</dbReference>
<evidence type="ECO:0000256" key="7">
    <source>
        <dbReference type="ARBA" id="ARBA00022777"/>
    </source>
</evidence>
<evidence type="ECO:0000256" key="11">
    <source>
        <dbReference type="SAM" id="Phobius"/>
    </source>
</evidence>
<feature type="domain" description="HAMP" evidence="13">
    <location>
        <begin position="174"/>
        <end position="232"/>
    </location>
</feature>
<dbReference type="PANTHER" id="PTHR45436">
    <property type="entry name" value="SENSOR HISTIDINE KINASE YKOH"/>
    <property type="match status" value="1"/>
</dbReference>
<evidence type="ECO:0000256" key="6">
    <source>
        <dbReference type="ARBA" id="ARBA00022692"/>
    </source>
</evidence>
<name>A0ABT2TCY0_9FIRM</name>
<evidence type="ECO:0000313" key="15">
    <source>
        <dbReference type="Proteomes" id="UP001652394"/>
    </source>
</evidence>
<evidence type="ECO:0000256" key="8">
    <source>
        <dbReference type="ARBA" id="ARBA00022989"/>
    </source>
</evidence>
<dbReference type="InterPro" id="IPR003594">
    <property type="entry name" value="HATPase_dom"/>
</dbReference>
<evidence type="ECO:0000256" key="5">
    <source>
        <dbReference type="ARBA" id="ARBA00022679"/>
    </source>
</evidence>
<keyword evidence="9" id="KW-0902">Two-component regulatory system</keyword>
<evidence type="ECO:0000256" key="2">
    <source>
        <dbReference type="ARBA" id="ARBA00004370"/>
    </source>
</evidence>
<dbReference type="PROSITE" id="PS50885">
    <property type="entry name" value="HAMP"/>
    <property type="match status" value="1"/>
</dbReference>
<dbReference type="Gene3D" id="1.10.287.130">
    <property type="match status" value="1"/>
</dbReference>
<evidence type="ECO:0000259" key="13">
    <source>
        <dbReference type="PROSITE" id="PS50885"/>
    </source>
</evidence>
<dbReference type="InterPro" id="IPR050428">
    <property type="entry name" value="TCS_sensor_his_kinase"/>
</dbReference>
<reference evidence="14 15" key="1">
    <citation type="journal article" date="2021" name="ISME Commun">
        <title>Automated analysis of genomic sequences facilitates high-throughput and comprehensive description of bacteria.</title>
        <authorList>
            <person name="Hitch T.C.A."/>
        </authorList>
    </citation>
    <scope>NUCLEOTIDE SEQUENCE [LARGE SCALE GENOMIC DNA]</scope>
    <source>
        <strain evidence="14 15">H2_18</strain>
    </source>
</reference>
<dbReference type="Pfam" id="PF02518">
    <property type="entry name" value="HATPase_c"/>
    <property type="match status" value="1"/>
</dbReference>
<organism evidence="14 15">
    <name type="scientific">Faecalicatena acetigenes</name>
    <dbReference type="NCBI Taxonomy" id="2981790"/>
    <lineage>
        <taxon>Bacteria</taxon>
        <taxon>Bacillati</taxon>
        <taxon>Bacillota</taxon>
        <taxon>Clostridia</taxon>
        <taxon>Lachnospirales</taxon>
        <taxon>Lachnospiraceae</taxon>
        <taxon>Faecalicatena</taxon>
    </lineage>
</organism>
<sequence length="455" mass="52162">MKRLSLKVKLTIVYTFFTILVTCTALGILISISSREVLTSAQNQLERRVQESVEDIELEDGILEADSDLYSAENGIYLSVYKRDGYFLFGKIPYGFDGQPEFSDGEVRKIRQKDKEWYVYDLSYRLEEETEIMIRGVTSVSDAEESFRITMRLAFIILPVLVIVEAFIGYRFTRRTLLPVKKITETVQGIQADADLSRRVELTEEQTCCRDEIYSLAYTFDQMLGQLEEVFQREKQFTSDVSHELRTPVSVILAQCETCLADEEMSGKQREQIQLIERKARQMAGMISNLLLLSRIDEGRQTIQKERINISELTEMTVEEQQMLAQEKGKDITFYTDIAPHIYMEADESFYIRLLVNLLSNAVYYSKEKGWVKVSLKERGGEIIGTVEDNGIGIAAEALPHIWERFYRADVSRTDSSHSGLGLSMVKWIVQAHGGRIEVKSEKDKGSSFIFCFPA</sequence>
<dbReference type="CDD" id="cd06225">
    <property type="entry name" value="HAMP"/>
    <property type="match status" value="1"/>
</dbReference>
<keyword evidence="15" id="KW-1185">Reference proteome</keyword>
<accession>A0ABT2TCY0</accession>
<feature type="transmembrane region" description="Helical" evidence="11">
    <location>
        <begin position="149"/>
        <end position="172"/>
    </location>
</feature>
<dbReference type="GO" id="GO:0005524">
    <property type="term" value="F:ATP binding"/>
    <property type="evidence" value="ECO:0007669"/>
    <property type="project" value="UniProtKB-KW"/>
</dbReference>
<dbReference type="SMART" id="SM00304">
    <property type="entry name" value="HAMP"/>
    <property type="match status" value="1"/>
</dbReference>
<dbReference type="SUPFAM" id="SSF47384">
    <property type="entry name" value="Homodimeric domain of signal transducing histidine kinase"/>
    <property type="match status" value="1"/>
</dbReference>
<keyword evidence="14" id="KW-0547">Nucleotide-binding</keyword>
<keyword evidence="5" id="KW-0808">Transferase</keyword>
<keyword evidence="8 11" id="KW-1133">Transmembrane helix</keyword>
<feature type="domain" description="Histidine kinase" evidence="12">
    <location>
        <begin position="240"/>
        <end position="455"/>
    </location>
</feature>
<dbReference type="EMBL" id="JAOQJX010000016">
    <property type="protein sequence ID" value="MCU6748140.1"/>
    <property type="molecule type" value="Genomic_DNA"/>
</dbReference>
<keyword evidence="6 11" id="KW-0812">Transmembrane</keyword>
<evidence type="ECO:0000259" key="12">
    <source>
        <dbReference type="PROSITE" id="PS50109"/>
    </source>
</evidence>
<feature type="transmembrane region" description="Helical" evidence="11">
    <location>
        <begin position="12"/>
        <end position="32"/>
    </location>
</feature>
<evidence type="ECO:0000313" key="14">
    <source>
        <dbReference type="EMBL" id="MCU6748140.1"/>
    </source>
</evidence>
<dbReference type="InterPro" id="IPR036097">
    <property type="entry name" value="HisK_dim/P_sf"/>
</dbReference>